<dbReference type="KEGG" id="bgt:106051605"/>
<evidence type="ECO:0000313" key="3">
    <source>
        <dbReference type="Proteomes" id="UP000076420"/>
    </source>
</evidence>
<organism evidence="2 3">
    <name type="scientific">Biomphalaria glabrata</name>
    <name type="common">Bloodfluke planorb</name>
    <name type="synonym">Freshwater snail</name>
    <dbReference type="NCBI Taxonomy" id="6526"/>
    <lineage>
        <taxon>Eukaryota</taxon>
        <taxon>Metazoa</taxon>
        <taxon>Spiralia</taxon>
        <taxon>Lophotrochozoa</taxon>
        <taxon>Mollusca</taxon>
        <taxon>Gastropoda</taxon>
        <taxon>Heterobranchia</taxon>
        <taxon>Euthyneura</taxon>
        <taxon>Panpulmonata</taxon>
        <taxon>Hygrophila</taxon>
        <taxon>Lymnaeoidea</taxon>
        <taxon>Planorbidae</taxon>
        <taxon>Biomphalaria</taxon>
    </lineage>
</organism>
<name>A0A2C9KGG4_BIOGL</name>
<dbReference type="VEuPathDB" id="VectorBase:BGLAX_038708"/>
<accession>A0A2C9KGG4</accession>
<protein>
    <recommendedName>
        <fullName evidence="4">C-type lectin domain-containing protein</fullName>
    </recommendedName>
</protein>
<sequence>MELTKVSVVLSMLAWTLLTTTSGQCISSTPFPCTFKLLYNKTFVDNIVQYLDQDSYTVILEYILNLTNVGPDFDLVKRTSPDAFQPWRWFRTQGKASYLWVPDHDLCVLTSHITETVFWADHKIHSQFTDADCHHGLQEAIVVVIDEKNEDYYIQIMQDSRGGSRQALNSEPLG</sequence>
<gene>
    <name evidence="2" type="primary">106051605</name>
</gene>
<proteinExistence type="predicted"/>
<feature type="chain" id="PRO_5013039253" description="C-type lectin domain-containing protein" evidence="1">
    <location>
        <begin position="24"/>
        <end position="174"/>
    </location>
</feature>
<evidence type="ECO:0000256" key="1">
    <source>
        <dbReference type="SAM" id="SignalP"/>
    </source>
</evidence>
<dbReference type="Proteomes" id="UP000076420">
    <property type="component" value="Unassembled WGS sequence"/>
</dbReference>
<dbReference type="EnsemblMetazoa" id="BGLB019293-RA">
    <property type="protein sequence ID" value="BGLB019293-PA"/>
    <property type="gene ID" value="BGLB019293"/>
</dbReference>
<keyword evidence="1" id="KW-0732">Signal</keyword>
<evidence type="ECO:0008006" key="4">
    <source>
        <dbReference type="Google" id="ProtNLM"/>
    </source>
</evidence>
<reference evidence="2" key="1">
    <citation type="submission" date="2020-05" db="UniProtKB">
        <authorList>
            <consortium name="EnsemblMetazoa"/>
        </authorList>
    </citation>
    <scope>IDENTIFICATION</scope>
    <source>
        <strain evidence="2">BB02</strain>
    </source>
</reference>
<feature type="signal peptide" evidence="1">
    <location>
        <begin position="1"/>
        <end position="23"/>
    </location>
</feature>
<evidence type="ECO:0000313" key="2">
    <source>
        <dbReference type="EnsemblMetazoa" id="BGLB019293-PA"/>
    </source>
</evidence>
<dbReference type="VEuPathDB" id="VectorBase:BGLB019293"/>
<dbReference type="AlphaFoldDB" id="A0A2C9KGG4"/>